<dbReference type="GO" id="GO:0006629">
    <property type="term" value="P:lipid metabolic process"/>
    <property type="evidence" value="ECO:0007669"/>
    <property type="project" value="InterPro"/>
</dbReference>
<dbReference type="SUPFAM" id="SSF51695">
    <property type="entry name" value="PLC-like phosphodiesterases"/>
    <property type="match status" value="1"/>
</dbReference>
<accession>A0AAV7K883</accession>
<dbReference type="InterPro" id="IPR017946">
    <property type="entry name" value="PLC-like_Pdiesterase_TIM-brl"/>
</dbReference>
<dbReference type="Pfam" id="PF00388">
    <property type="entry name" value="PI-PLC-X"/>
    <property type="match status" value="1"/>
</dbReference>
<keyword evidence="3" id="KW-1185">Reference proteome</keyword>
<evidence type="ECO:0000313" key="2">
    <source>
        <dbReference type="EMBL" id="KAI6656920.1"/>
    </source>
</evidence>
<dbReference type="PANTHER" id="PTHR13593">
    <property type="match status" value="1"/>
</dbReference>
<proteinExistence type="predicted"/>
<evidence type="ECO:0000313" key="3">
    <source>
        <dbReference type="Proteomes" id="UP001165289"/>
    </source>
</evidence>
<dbReference type="Gene3D" id="3.20.20.190">
    <property type="entry name" value="Phosphatidylinositol (PI) phosphodiesterase"/>
    <property type="match status" value="1"/>
</dbReference>
<organism evidence="2 3">
    <name type="scientific">Oopsacas minuta</name>
    <dbReference type="NCBI Taxonomy" id="111878"/>
    <lineage>
        <taxon>Eukaryota</taxon>
        <taxon>Metazoa</taxon>
        <taxon>Porifera</taxon>
        <taxon>Hexactinellida</taxon>
        <taxon>Hexasterophora</taxon>
        <taxon>Lyssacinosida</taxon>
        <taxon>Leucopsacidae</taxon>
        <taxon>Oopsacas</taxon>
    </lineage>
</organism>
<protein>
    <recommendedName>
        <fullName evidence="1">Phosphatidylinositol-specific phospholipase C X domain-containing protein</fullName>
    </recommendedName>
</protein>
<dbReference type="CDD" id="cd08557">
    <property type="entry name" value="PI-PLCc_bacteria_like"/>
    <property type="match status" value="1"/>
</dbReference>
<dbReference type="SMART" id="SM00148">
    <property type="entry name" value="PLCXc"/>
    <property type="match status" value="1"/>
</dbReference>
<dbReference type="PROSITE" id="PS50007">
    <property type="entry name" value="PIPLC_X_DOMAIN"/>
    <property type="match status" value="1"/>
</dbReference>
<dbReference type="AlphaFoldDB" id="A0AAV7K883"/>
<dbReference type="GO" id="GO:0008081">
    <property type="term" value="F:phosphoric diester hydrolase activity"/>
    <property type="evidence" value="ECO:0007669"/>
    <property type="project" value="InterPro"/>
</dbReference>
<evidence type="ECO:0000259" key="1">
    <source>
        <dbReference type="SMART" id="SM00148"/>
    </source>
</evidence>
<comment type="caution">
    <text evidence="2">The sequence shown here is derived from an EMBL/GenBank/DDBJ whole genome shotgun (WGS) entry which is preliminary data.</text>
</comment>
<dbReference type="EMBL" id="JAKMXF010000133">
    <property type="protein sequence ID" value="KAI6656920.1"/>
    <property type="molecule type" value="Genomic_DNA"/>
</dbReference>
<dbReference type="InterPro" id="IPR051057">
    <property type="entry name" value="PI-PLC_domain"/>
</dbReference>
<dbReference type="Proteomes" id="UP001165289">
    <property type="component" value="Unassembled WGS sequence"/>
</dbReference>
<gene>
    <name evidence="2" type="ORF">LOD99_16222</name>
</gene>
<sequence length="462" mass="51945">MVFKGYLNFLNASSYKLRRSNSESTCMKKWDRSFPEIIAPYHKVVLSIEFGHILSWINPRASARVDYTLVGLDISQNDLVTFTIIAQVVNCKPSLIIHWNSVGQINNLCLLPFDTSTPCSPSRIGWVQGGNVAVGIFQHAEQVSQRDLYSETGVEGEWGSHWMSMYKPVLNGLCLIPNKVGKSYLTLPGSHDSGTYSMQSGWSVPWTKTQDLDLYSQLMCGTRSLDFRTGYNPGKTGEGRFVLVHNVFETRVSLREALELVKQFSEEHPSEIVIIDFHHFVNLKTHTFHVSQEIRDEIATIVKENLYGMLIARSNMGDTLAEIWNGKQRIIAAFNTDTQDERICFGVQQLWAGSSVTLKPQLKEFIGYTLSNQLHMGAFSSVETVLPAILPISSEVIERKFWVPTLTPEVSLWYNPGSNWALKSNIIAVDFIERTNLPQLAITSSLLKGCNLVQVTTKQTDG</sequence>
<reference evidence="2 3" key="1">
    <citation type="journal article" date="2023" name="BMC Biol.">
        <title>The compact genome of the sponge Oopsacas minuta (Hexactinellida) is lacking key metazoan core genes.</title>
        <authorList>
            <person name="Santini S."/>
            <person name="Schenkelaars Q."/>
            <person name="Jourda C."/>
            <person name="Duchesne M."/>
            <person name="Belahbib H."/>
            <person name="Rocher C."/>
            <person name="Selva M."/>
            <person name="Riesgo A."/>
            <person name="Vervoort M."/>
            <person name="Leys S.P."/>
            <person name="Kodjabachian L."/>
            <person name="Le Bivic A."/>
            <person name="Borchiellini C."/>
            <person name="Claverie J.M."/>
            <person name="Renard E."/>
        </authorList>
    </citation>
    <scope>NUCLEOTIDE SEQUENCE [LARGE SCALE GENOMIC DNA]</scope>
    <source>
        <strain evidence="2">SPO-2</strain>
    </source>
</reference>
<dbReference type="InterPro" id="IPR000909">
    <property type="entry name" value="PLipase_C_PInositol-sp_X_dom"/>
</dbReference>
<feature type="domain" description="Phosphatidylinositol-specific phospholipase C X" evidence="1">
    <location>
        <begin position="183"/>
        <end position="335"/>
    </location>
</feature>
<name>A0AAV7K883_9METZ</name>
<dbReference type="PANTHER" id="PTHR13593:SF113">
    <property type="entry name" value="SI:DKEY-266F7.9"/>
    <property type="match status" value="1"/>
</dbReference>